<sequence>MSAHVTKMAEPDNLEYYITFPNSNFDYKNQNGESDFVFVVDEKQVPVVILFGWAGAEDKYLSVYSKIYEEKGLITLRYISPVKYLFWKQHRMVKIGEKLVKLLNDLNFVNNPIIIHCFSNGGAFQYQFFSQALKLSPNPMQIKGVIFDSAPGKRRVLSLFRAIRAIKGGNVLLNLPICFLMTIFFSTMWIFQIIRSYFVKKTNLQMNPLENLKNEENKWPQHFIYSKADVLIPYEDVEYFANYRKSLGIDVSLKRYENTPHVRHYPDNKVSYIQSVCSFMHKCLNIHT</sequence>
<protein>
    <recommendedName>
        <fullName evidence="10">Transmembrane protein 53</fullName>
    </recommendedName>
</protein>
<keyword evidence="3 7" id="KW-1133">Transmembrane helix</keyword>
<evidence type="ECO:0000256" key="4">
    <source>
        <dbReference type="ARBA" id="ARBA00023136"/>
    </source>
</evidence>
<keyword evidence="2 7" id="KW-0812">Transmembrane</keyword>
<dbReference type="SUPFAM" id="SSF53474">
    <property type="entry name" value="alpha/beta-Hydrolases"/>
    <property type="match status" value="1"/>
</dbReference>
<evidence type="ECO:0000256" key="1">
    <source>
        <dbReference type="ARBA" id="ARBA00007387"/>
    </source>
</evidence>
<dbReference type="Proteomes" id="UP001431783">
    <property type="component" value="Unassembled WGS sequence"/>
</dbReference>
<dbReference type="Gene3D" id="3.40.50.1820">
    <property type="entry name" value="alpha/beta hydrolase"/>
    <property type="match status" value="1"/>
</dbReference>
<dbReference type="PANTHER" id="PTHR12265:SF30">
    <property type="entry name" value="TRANSMEMBRANE PROTEIN 53"/>
    <property type="match status" value="1"/>
</dbReference>
<feature type="transmembrane region" description="Helical" evidence="7">
    <location>
        <begin position="171"/>
        <end position="191"/>
    </location>
</feature>
<keyword evidence="9" id="KW-1185">Reference proteome</keyword>
<evidence type="ECO:0000256" key="5">
    <source>
        <dbReference type="ARBA" id="ARBA00023242"/>
    </source>
</evidence>
<dbReference type="GO" id="GO:0005640">
    <property type="term" value="C:nuclear outer membrane"/>
    <property type="evidence" value="ECO:0007669"/>
    <property type="project" value="UniProtKB-SubCell"/>
</dbReference>
<keyword evidence="4 7" id="KW-0472">Membrane</keyword>
<name>A0AAW1V3R2_9CUCU</name>
<keyword evidence="5" id="KW-0539">Nucleus</keyword>
<dbReference type="InterPro" id="IPR029058">
    <property type="entry name" value="AB_hydrolase_fold"/>
</dbReference>
<dbReference type="InterPro" id="IPR008547">
    <property type="entry name" value="DUF829_TMEM53"/>
</dbReference>
<evidence type="ECO:0000313" key="9">
    <source>
        <dbReference type="Proteomes" id="UP001431783"/>
    </source>
</evidence>
<evidence type="ECO:0000313" key="8">
    <source>
        <dbReference type="EMBL" id="KAK9886514.1"/>
    </source>
</evidence>
<gene>
    <name evidence="8" type="ORF">WA026_016793</name>
</gene>
<evidence type="ECO:0000256" key="7">
    <source>
        <dbReference type="SAM" id="Phobius"/>
    </source>
</evidence>
<evidence type="ECO:0000256" key="2">
    <source>
        <dbReference type="ARBA" id="ARBA00022692"/>
    </source>
</evidence>
<reference evidence="8 9" key="1">
    <citation type="submission" date="2023-03" db="EMBL/GenBank/DDBJ databases">
        <title>Genome insight into feeding habits of ladybird beetles.</title>
        <authorList>
            <person name="Li H.-S."/>
            <person name="Huang Y.-H."/>
            <person name="Pang H."/>
        </authorList>
    </citation>
    <scope>NUCLEOTIDE SEQUENCE [LARGE SCALE GENOMIC DNA]</scope>
    <source>
        <strain evidence="8">SYSU_2023b</strain>
        <tissue evidence="8">Whole body</tissue>
    </source>
</reference>
<dbReference type="Pfam" id="PF05705">
    <property type="entry name" value="DUF829"/>
    <property type="match status" value="1"/>
</dbReference>
<comment type="caution">
    <text evidence="8">The sequence shown here is derived from an EMBL/GenBank/DDBJ whole genome shotgun (WGS) entry which is preliminary data.</text>
</comment>
<comment type="subcellular location">
    <subcellularLocation>
        <location evidence="6">Nucleus outer membrane</location>
        <topology evidence="6">Single-pass membrane protein</topology>
    </subcellularLocation>
</comment>
<evidence type="ECO:0008006" key="10">
    <source>
        <dbReference type="Google" id="ProtNLM"/>
    </source>
</evidence>
<organism evidence="8 9">
    <name type="scientific">Henosepilachna vigintioctopunctata</name>
    <dbReference type="NCBI Taxonomy" id="420089"/>
    <lineage>
        <taxon>Eukaryota</taxon>
        <taxon>Metazoa</taxon>
        <taxon>Ecdysozoa</taxon>
        <taxon>Arthropoda</taxon>
        <taxon>Hexapoda</taxon>
        <taxon>Insecta</taxon>
        <taxon>Pterygota</taxon>
        <taxon>Neoptera</taxon>
        <taxon>Endopterygota</taxon>
        <taxon>Coleoptera</taxon>
        <taxon>Polyphaga</taxon>
        <taxon>Cucujiformia</taxon>
        <taxon>Coccinelloidea</taxon>
        <taxon>Coccinellidae</taxon>
        <taxon>Epilachninae</taxon>
        <taxon>Epilachnini</taxon>
        <taxon>Henosepilachna</taxon>
    </lineage>
</organism>
<accession>A0AAW1V3R2</accession>
<evidence type="ECO:0000256" key="3">
    <source>
        <dbReference type="ARBA" id="ARBA00022989"/>
    </source>
</evidence>
<dbReference type="PANTHER" id="PTHR12265">
    <property type="entry name" value="TRANSMEMBRANE PROTEIN 53"/>
    <property type="match status" value="1"/>
</dbReference>
<proteinExistence type="inferred from homology"/>
<dbReference type="EMBL" id="JARQZJ010000100">
    <property type="protein sequence ID" value="KAK9886514.1"/>
    <property type="molecule type" value="Genomic_DNA"/>
</dbReference>
<comment type="similarity">
    <text evidence="1">Belongs to the TMEM53 family.</text>
</comment>
<dbReference type="AlphaFoldDB" id="A0AAW1V3R2"/>
<evidence type="ECO:0000256" key="6">
    <source>
        <dbReference type="ARBA" id="ARBA00034303"/>
    </source>
</evidence>